<dbReference type="EC" id="2.7.13.3" evidence="2"/>
<evidence type="ECO:0000256" key="7">
    <source>
        <dbReference type="SAM" id="Phobius"/>
    </source>
</evidence>
<keyword evidence="4" id="KW-0808">Transferase</keyword>
<dbReference type="InterPro" id="IPR036890">
    <property type="entry name" value="HATPase_C_sf"/>
</dbReference>
<dbReference type="PANTHER" id="PTHR45453:SF1">
    <property type="entry name" value="PHOSPHATE REGULON SENSOR PROTEIN PHOR"/>
    <property type="match status" value="1"/>
</dbReference>
<dbReference type="InterPro" id="IPR003661">
    <property type="entry name" value="HisK_dim/P_dom"/>
</dbReference>
<dbReference type="InterPro" id="IPR003594">
    <property type="entry name" value="HATPase_dom"/>
</dbReference>
<dbReference type="PROSITE" id="PS50109">
    <property type="entry name" value="HIS_KIN"/>
    <property type="match status" value="1"/>
</dbReference>
<keyword evidence="6" id="KW-0902">Two-component regulatory system</keyword>
<dbReference type="EMBL" id="CP139558">
    <property type="protein sequence ID" value="WPU95876.1"/>
    <property type="molecule type" value="Genomic_DNA"/>
</dbReference>
<dbReference type="Gene3D" id="1.10.287.130">
    <property type="match status" value="1"/>
</dbReference>
<dbReference type="InterPro" id="IPR036097">
    <property type="entry name" value="HisK_dim/P_sf"/>
</dbReference>
<keyword evidence="7" id="KW-0812">Transmembrane</keyword>
<feature type="transmembrane region" description="Helical" evidence="7">
    <location>
        <begin position="12"/>
        <end position="30"/>
    </location>
</feature>
<protein>
    <recommendedName>
        <fullName evidence="2">histidine kinase</fullName>
        <ecNumber evidence="2">2.7.13.3</ecNumber>
    </recommendedName>
</protein>
<organism evidence="9 10">
    <name type="scientific">Mucilaginibacter sabulilitoris</name>
    <dbReference type="NCBI Taxonomy" id="1173583"/>
    <lineage>
        <taxon>Bacteria</taxon>
        <taxon>Pseudomonadati</taxon>
        <taxon>Bacteroidota</taxon>
        <taxon>Sphingobacteriia</taxon>
        <taxon>Sphingobacteriales</taxon>
        <taxon>Sphingobacteriaceae</taxon>
        <taxon>Mucilaginibacter</taxon>
    </lineage>
</organism>
<dbReference type="InterPro" id="IPR005467">
    <property type="entry name" value="His_kinase_dom"/>
</dbReference>
<dbReference type="SMART" id="SM00387">
    <property type="entry name" value="HATPase_c"/>
    <property type="match status" value="1"/>
</dbReference>
<evidence type="ECO:0000313" key="9">
    <source>
        <dbReference type="EMBL" id="WPU95876.1"/>
    </source>
</evidence>
<name>A0ABZ0TRX7_9SPHI</name>
<gene>
    <name evidence="9" type="ORF">SNE25_10140</name>
</gene>
<keyword evidence="7" id="KW-0472">Membrane</keyword>
<sequence length="440" mass="50796">MKLQVKLALYNTLTKVAIILFTGLLILLSIEKISYNHIEVRLENDKRETLRDLSSNEISHYLNSQKVYTDYNILKEEFIIIRPAKYNPKTTSEVKFTTETRGADQNEQTYRILSHYFNFKEHTYRLEIGVAIESVEELKSIIKKFTLVVLVIALALTLVSDLIFTKFLLAPFYKIIDRKLIKVNDPMNFDYEKVKTTTQDFEMLDDSISSLMKKISNLFILEKQFIANVSHELLTPISIISSRLENILLQEDLSEGSENKMHASLKTLNRLKSIINSLLLISKVENNQFDKTDMVMIAGVIKEIHEELEDRMDEKELKFTNHIKYIYSIKGNRPLIHTLLYNIINNSIKYNNIKGTITINDELADDIYSIIIADTGAGMDERQIENAFNRFEKFDTDEKESYGLGLAIVKSITAFHNIKVKISSIKDKGTIVKLTFNHEG</sequence>
<evidence type="ECO:0000259" key="8">
    <source>
        <dbReference type="PROSITE" id="PS50109"/>
    </source>
</evidence>
<dbReference type="GO" id="GO:0016301">
    <property type="term" value="F:kinase activity"/>
    <property type="evidence" value="ECO:0007669"/>
    <property type="project" value="UniProtKB-KW"/>
</dbReference>
<dbReference type="Proteomes" id="UP001324380">
    <property type="component" value="Chromosome"/>
</dbReference>
<keyword evidence="3" id="KW-0597">Phosphoprotein</keyword>
<evidence type="ECO:0000256" key="5">
    <source>
        <dbReference type="ARBA" id="ARBA00022777"/>
    </source>
</evidence>
<evidence type="ECO:0000313" key="10">
    <source>
        <dbReference type="Proteomes" id="UP001324380"/>
    </source>
</evidence>
<reference evidence="9 10" key="1">
    <citation type="submission" date="2023-11" db="EMBL/GenBank/DDBJ databases">
        <title>Analysis of the Genomes of Mucilaginibacter gossypii cycad 4 and M. sabulilitoris SNA2: microbes with the potential for plant growth promotion.</title>
        <authorList>
            <person name="Hirsch A.M."/>
            <person name="Humm E."/>
            <person name="Rubbi M."/>
            <person name="Del Vecchio G."/>
            <person name="Ha S.M."/>
            <person name="Pellegrini M."/>
            <person name="Gunsalus R.P."/>
        </authorList>
    </citation>
    <scope>NUCLEOTIDE SEQUENCE [LARGE SCALE GENOMIC DNA]</scope>
    <source>
        <strain evidence="9 10">SNA2</strain>
    </source>
</reference>
<feature type="domain" description="Histidine kinase" evidence="8">
    <location>
        <begin position="228"/>
        <end position="440"/>
    </location>
</feature>
<evidence type="ECO:0000256" key="2">
    <source>
        <dbReference type="ARBA" id="ARBA00012438"/>
    </source>
</evidence>
<dbReference type="SMART" id="SM00388">
    <property type="entry name" value="HisKA"/>
    <property type="match status" value="1"/>
</dbReference>
<dbReference type="InterPro" id="IPR050351">
    <property type="entry name" value="BphY/WalK/GraS-like"/>
</dbReference>
<evidence type="ECO:0000256" key="3">
    <source>
        <dbReference type="ARBA" id="ARBA00022553"/>
    </source>
</evidence>
<dbReference type="Pfam" id="PF02518">
    <property type="entry name" value="HATPase_c"/>
    <property type="match status" value="1"/>
</dbReference>
<accession>A0ABZ0TRX7</accession>
<proteinExistence type="predicted"/>
<evidence type="ECO:0000256" key="1">
    <source>
        <dbReference type="ARBA" id="ARBA00000085"/>
    </source>
</evidence>
<keyword evidence="5 9" id="KW-0418">Kinase</keyword>
<dbReference type="Gene3D" id="3.30.565.10">
    <property type="entry name" value="Histidine kinase-like ATPase, C-terminal domain"/>
    <property type="match status" value="1"/>
</dbReference>
<keyword evidence="10" id="KW-1185">Reference proteome</keyword>
<dbReference type="Pfam" id="PF00512">
    <property type="entry name" value="HisKA"/>
    <property type="match status" value="1"/>
</dbReference>
<feature type="transmembrane region" description="Helical" evidence="7">
    <location>
        <begin position="147"/>
        <end position="169"/>
    </location>
</feature>
<comment type="catalytic activity">
    <reaction evidence="1">
        <text>ATP + protein L-histidine = ADP + protein N-phospho-L-histidine.</text>
        <dbReference type="EC" id="2.7.13.3"/>
    </reaction>
</comment>
<keyword evidence="7" id="KW-1133">Transmembrane helix</keyword>
<dbReference type="RefSeq" id="WP_321564981.1">
    <property type="nucleotide sequence ID" value="NZ_CP139558.1"/>
</dbReference>
<dbReference type="CDD" id="cd00082">
    <property type="entry name" value="HisKA"/>
    <property type="match status" value="1"/>
</dbReference>
<dbReference type="SUPFAM" id="SSF47384">
    <property type="entry name" value="Homodimeric domain of signal transducing histidine kinase"/>
    <property type="match status" value="1"/>
</dbReference>
<dbReference type="PANTHER" id="PTHR45453">
    <property type="entry name" value="PHOSPHATE REGULON SENSOR PROTEIN PHOR"/>
    <property type="match status" value="1"/>
</dbReference>
<evidence type="ECO:0000256" key="4">
    <source>
        <dbReference type="ARBA" id="ARBA00022679"/>
    </source>
</evidence>
<evidence type="ECO:0000256" key="6">
    <source>
        <dbReference type="ARBA" id="ARBA00023012"/>
    </source>
</evidence>
<dbReference type="SUPFAM" id="SSF55874">
    <property type="entry name" value="ATPase domain of HSP90 chaperone/DNA topoisomerase II/histidine kinase"/>
    <property type="match status" value="1"/>
</dbReference>